<evidence type="ECO:0000313" key="2">
    <source>
        <dbReference type="Proteomes" id="UP001055439"/>
    </source>
</evidence>
<dbReference type="EMBL" id="CP097506">
    <property type="protein sequence ID" value="URD97103.1"/>
    <property type="molecule type" value="Genomic_DNA"/>
</dbReference>
<organism evidence="1 2">
    <name type="scientific">Musa troglodytarum</name>
    <name type="common">fe'i banana</name>
    <dbReference type="NCBI Taxonomy" id="320322"/>
    <lineage>
        <taxon>Eukaryota</taxon>
        <taxon>Viridiplantae</taxon>
        <taxon>Streptophyta</taxon>
        <taxon>Embryophyta</taxon>
        <taxon>Tracheophyta</taxon>
        <taxon>Spermatophyta</taxon>
        <taxon>Magnoliopsida</taxon>
        <taxon>Liliopsida</taxon>
        <taxon>Zingiberales</taxon>
        <taxon>Musaceae</taxon>
        <taxon>Musa</taxon>
    </lineage>
</organism>
<dbReference type="Proteomes" id="UP001055439">
    <property type="component" value="Chromosome 4"/>
</dbReference>
<keyword evidence="2" id="KW-1185">Reference proteome</keyword>
<name>A0A9E7FK11_9LILI</name>
<protein>
    <submittedName>
        <fullName evidence="1">Uncharacterized protein</fullName>
    </submittedName>
</protein>
<reference evidence="1" key="1">
    <citation type="submission" date="2022-05" db="EMBL/GenBank/DDBJ databases">
        <title>The Musa troglodytarum L. genome provides insights into the mechanism of non-climacteric behaviour and enrichment of carotenoids.</title>
        <authorList>
            <person name="Wang J."/>
        </authorList>
    </citation>
    <scope>NUCLEOTIDE SEQUENCE</scope>
    <source>
        <tissue evidence="1">Leaf</tissue>
    </source>
</reference>
<gene>
    <name evidence="1" type="ORF">MUK42_32053</name>
</gene>
<dbReference type="AlphaFoldDB" id="A0A9E7FK11"/>
<sequence>MAGEDVSMMTREKVEKAEEDRKEIFLTERRWMVSEYAQVHFDEPSVNLQPTVTVKEGDPHELAVANSAVMRIKSAIAIALKKRIWPVKRGAAD</sequence>
<accession>A0A9E7FK11</accession>
<proteinExistence type="predicted"/>
<evidence type="ECO:0000313" key="1">
    <source>
        <dbReference type="EMBL" id="URD97103.1"/>
    </source>
</evidence>